<dbReference type="GO" id="GO:0008935">
    <property type="term" value="F:1,4-dihydroxy-2-naphthoyl-CoA synthase activity"/>
    <property type="evidence" value="ECO:0007669"/>
    <property type="project" value="UniProtKB-EC"/>
</dbReference>
<evidence type="ECO:0000256" key="1">
    <source>
        <dbReference type="ARBA" id="ARBA00022832"/>
    </source>
</evidence>
<dbReference type="EC" id="4.1.3.36" evidence="4"/>
<protein>
    <submittedName>
        <fullName evidence="4">1,4-dihydroxy-2-naphthoyl-CoA synthase</fullName>
        <ecNumber evidence="4">4.1.3.36</ecNumber>
    </submittedName>
</protein>
<dbReference type="GO" id="GO:0016836">
    <property type="term" value="F:hydro-lyase activity"/>
    <property type="evidence" value="ECO:0007669"/>
    <property type="project" value="TreeGrafter"/>
</dbReference>
<accession>A0A645J7E9</accession>
<dbReference type="CDD" id="cd06558">
    <property type="entry name" value="crotonase-like"/>
    <property type="match status" value="1"/>
</dbReference>
<dbReference type="Gene3D" id="3.90.226.10">
    <property type="entry name" value="2-enoyl-CoA Hydratase, Chain A, domain 1"/>
    <property type="match status" value="1"/>
</dbReference>
<evidence type="ECO:0000256" key="3">
    <source>
        <dbReference type="ARBA" id="ARBA00023098"/>
    </source>
</evidence>
<dbReference type="Pfam" id="PF00378">
    <property type="entry name" value="ECH_1"/>
    <property type="match status" value="1"/>
</dbReference>
<comment type="caution">
    <text evidence="4">The sequence shown here is derived from an EMBL/GenBank/DDBJ whole genome shotgun (WGS) entry which is preliminary data.</text>
</comment>
<sequence>MGAGKGFCAGIDVIGLSGKSPCELYEWVSEMEKMSLTISSMAKPVIASVHGIAVANGIGIVASADLAVVSKDARFGATAVKVGLFCMGPAIPLSRCLGRKKALELLLTGDLIVNL</sequence>
<dbReference type="InterPro" id="IPR029045">
    <property type="entry name" value="ClpP/crotonase-like_dom_sf"/>
</dbReference>
<reference evidence="4" key="1">
    <citation type="submission" date="2019-08" db="EMBL/GenBank/DDBJ databases">
        <authorList>
            <person name="Kucharzyk K."/>
            <person name="Murdoch R.W."/>
            <person name="Higgins S."/>
            <person name="Loffler F."/>
        </authorList>
    </citation>
    <scope>NUCLEOTIDE SEQUENCE</scope>
</reference>
<organism evidence="4">
    <name type="scientific">bioreactor metagenome</name>
    <dbReference type="NCBI Taxonomy" id="1076179"/>
    <lineage>
        <taxon>unclassified sequences</taxon>
        <taxon>metagenomes</taxon>
        <taxon>ecological metagenomes</taxon>
    </lineage>
</organism>
<keyword evidence="4" id="KW-0456">Lyase</keyword>
<dbReference type="EMBL" id="VSSQ01126660">
    <property type="protein sequence ID" value="MPN56394.1"/>
    <property type="molecule type" value="Genomic_DNA"/>
</dbReference>
<evidence type="ECO:0000313" key="4">
    <source>
        <dbReference type="EMBL" id="MPN56394.1"/>
    </source>
</evidence>
<proteinExistence type="predicted"/>
<keyword evidence="2" id="KW-0809">Transit peptide</keyword>
<evidence type="ECO:0000256" key="2">
    <source>
        <dbReference type="ARBA" id="ARBA00022946"/>
    </source>
</evidence>
<dbReference type="GO" id="GO:0006631">
    <property type="term" value="P:fatty acid metabolic process"/>
    <property type="evidence" value="ECO:0007669"/>
    <property type="project" value="UniProtKB-KW"/>
</dbReference>
<dbReference type="InterPro" id="IPR052377">
    <property type="entry name" value="Mitochondrial_ECH-domain"/>
</dbReference>
<dbReference type="AlphaFoldDB" id="A0A645J7E9"/>
<name>A0A645J7E9_9ZZZZ</name>
<dbReference type="PANTHER" id="PTHR43602:SF1">
    <property type="entry name" value="ENOYL-COA HYDRATASE DOMAIN-CONTAINING PROTEIN 3, MITOCHONDRIAL"/>
    <property type="match status" value="1"/>
</dbReference>
<keyword evidence="3" id="KW-0443">Lipid metabolism</keyword>
<keyword evidence="1" id="KW-0276">Fatty acid metabolism</keyword>
<dbReference type="SUPFAM" id="SSF52096">
    <property type="entry name" value="ClpP/crotonase"/>
    <property type="match status" value="1"/>
</dbReference>
<dbReference type="InterPro" id="IPR001753">
    <property type="entry name" value="Enoyl-CoA_hydra/iso"/>
</dbReference>
<gene>
    <name evidence="4" type="primary">menB_19</name>
    <name evidence="4" type="ORF">SDC9_204082</name>
</gene>
<dbReference type="PANTHER" id="PTHR43602">
    <property type="match status" value="1"/>
</dbReference>